<dbReference type="PRINTS" id="PR00171">
    <property type="entry name" value="SUGRTRNSPORT"/>
</dbReference>
<evidence type="ECO:0000259" key="10">
    <source>
        <dbReference type="PROSITE" id="PS50850"/>
    </source>
</evidence>
<dbReference type="SUPFAM" id="SSF103473">
    <property type="entry name" value="MFS general substrate transporter"/>
    <property type="match status" value="1"/>
</dbReference>
<evidence type="ECO:0000256" key="3">
    <source>
        <dbReference type="ARBA" id="ARBA00022448"/>
    </source>
</evidence>
<comment type="subcellular location">
    <subcellularLocation>
        <location evidence="1">Membrane</location>
        <topology evidence="1">Multi-pass membrane protein</topology>
    </subcellularLocation>
</comment>
<keyword evidence="7 9" id="KW-1133">Transmembrane helix</keyword>
<dbReference type="GO" id="GO:0015145">
    <property type="term" value="F:monosaccharide transmembrane transporter activity"/>
    <property type="evidence" value="ECO:0007669"/>
    <property type="project" value="InterPro"/>
</dbReference>
<dbReference type="InterPro" id="IPR005829">
    <property type="entry name" value="Sugar_transporter_CS"/>
</dbReference>
<dbReference type="InterPro" id="IPR045262">
    <property type="entry name" value="STP/PLT_plant"/>
</dbReference>
<feature type="transmembrane region" description="Helical" evidence="9">
    <location>
        <begin position="326"/>
        <end position="347"/>
    </location>
</feature>
<proteinExistence type="inferred from homology"/>
<keyword evidence="4" id="KW-0762">Sugar transport</keyword>
<feature type="transmembrane region" description="Helical" evidence="9">
    <location>
        <begin position="236"/>
        <end position="255"/>
    </location>
</feature>
<feature type="transmembrane region" description="Helical" evidence="9">
    <location>
        <begin position="505"/>
        <end position="526"/>
    </location>
</feature>
<dbReference type="AlphaFoldDB" id="A0A8T0QMX5"/>
<dbReference type="PROSITE" id="PS00217">
    <property type="entry name" value="SUGAR_TRANSPORT_2"/>
    <property type="match status" value="1"/>
</dbReference>
<comment type="similarity">
    <text evidence="2">Belongs to the major facilitator superfamily. Sugar transporter (TC 2.A.1.1) family.</text>
</comment>
<name>A0A8T0QMX5_PANVG</name>
<feature type="transmembrane region" description="Helical" evidence="9">
    <location>
        <begin position="267"/>
        <end position="290"/>
    </location>
</feature>
<dbReference type="InterPro" id="IPR020846">
    <property type="entry name" value="MFS_dom"/>
</dbReference>
<dbReference type="InterPro" id="IPR003663">
    <property type="entry name" value="Sugar/inositol_transpt"/>
</dbReference>
<feature type="transmembrane region" description="Helical" evidence="9">
    <location>
        <begin position="439"/>
        <end position="464"/>
    </location>
</feature>
<dbReference type="EMBL" id="CM029049">
    <property type="protein sequence ID" value="KAG2572516.1"/>
    <property type="molecule type" value="Genomic_DNA"/>
</dbReference>
<dbReference type="InterPro" id="IPR044778">
    <property type="entry name" value="MFS_STP/MST-like_plant"/>
</dbReference>
<dbReference type="GO" id="GO:0016020">
    <property type="term" value="C:membrane"/>
    <property type="evidence" value="ECO:0007669"/>
    <property type="project" value="UniProtKB-SubCell"/>
</dbReference>
<dbReference type="GO" id="GO:0015293">
    <property type="term" value="F:symporter activity"/>
    <property type="evidence" value="ECO:0007669"/>
    <property type="project" value="UniProtKB-KW"/>
</dbReference>
<feature type="transmembrane region" description="Helical" evidence="9">
    <location>
        <begin position="542"/>
        <end position="563"/>
    </location>
</feature>
<evidence type="ECO:0000313" key="12">
    <source>
        <dbReference type="Proteomes" id="UP000823388"/>
    </source>
</evidence>
<feature type="transmembrane region" description="Helical" evidence="9">
    <location>
        <begin position="476"/>
        <end position="498"/>
    </location>
</feature>
<dbReference type="PANTHER" id="PTHR23500:SF33">
    <property type="entry name" value="OS04G0453200 PROTEIN"/>
    <property type="match status" value="1"/>
</dbReference>
<keyword evidence="3" id="KW-0813">Transport</keyword>
<feature type="domain" description="Major facilitator superfamily (MFS) profile" evidence="10">
    <location>
        <begin position="182"/>
        <end position="635"/>
    </location>
</feature>
<evidence type="ECO:0000256" key="2">
    <source>
        <dbReference type="ARBA" id="ARBA00010992"/>
    </source>
</evidence>
<dbReference type="Proteomes" id="UP000823388">
    <property type="component" value="Chromosome 7K"/>
</dbReference>
<keyword evidence="6" id="KW-0769">Symport</keyword>
<evidence type="ECO:0000256" key="1">
    <source>
        <dbReference type="ARBA" id="ARBA00004141"/>
    </source>
</evidence>
<dbReference type="Pfam" id="PF00083">
    <property type="entry name" value="Sugar_tr"/>
    <property type="match status" value="1"/>
</dbReference>
<feature type="transmembrane region" description="Helical" evidence="9">
    <location>
        <begin position="353"/>
        <end position="376"/>
    </location>
</feature>
<evidence type="ECO:0000256" key="8">
    <source>
        <dbReference type="ARBA" id="ARBA00023136"/>
    </source>
</evidence>
<evidence type="ECO:0000256" key="6">
    <source>
        <dbReference type="ARBA" id="ARBA00022847"/>
    </source>
</evidence>
<keyword evidence="12" id="KW-1185">Reference proteome</keyword>
<dbReference type="InterPro" id="IPR036259">
    <property type="entry name" value="MFS_trans_sf"/>
</dbReference>
<dbReference type="NCBIfam" id="TIGR00879">
    <property type="entry name" value="SP"/>
    <property type="match status" value="1"/>
</dbReference>
<comment type="caution">
    <text evidence="11">The sequence shown here is derived from an EMBL/GenBank/DDBJ whole genome shotgun (WGS) entry which is preliminary data.</text>
</comment>
<dbReference type="PROSITE" id="PS50850">
    <property type="entry name" value="MFS"/>
    <property type="match status" value="1"/>
</dbReference>
<feature type="transmembrane region" description="Helical" evidence="9">
    <location>
        <begin position="175"/>
        <end position="195"/>
    </location>
</feature>
<organism evidence="11 12">
    <name type="scientific">Panicum virgatum</name>
    <name type="common">Blackwell switchgrass</name>
    <dbReference type="NCBI Taxonomy" id="38727"/>
    <lineage>
        <taxon>Eukaryota</taxon>
        <taxon>Viridiplantae</taxon>
        <taxon>Streptophyta</taxon>
        <taxon>Embryophyta</taxon>
        <taxon>Tracheophyta</taxon>
        <taxon>Spermatophyta</taxon>
        <taxon>Magnoliopsida</taxon>
        <taxon>Liliopsida</taxon>
        <taxon>Poales</taxon>
        <taxon>Poaceae</taxon>
        <taxon>PACMAD clade</taxon>
        <taxon>Panicoideae</taxon>
        <taxon>Panicodae</taxon>
        <taxon>Paniceae</taxon>
        <taxon>Panicinae</taxon>
        <taxon>Panicum</taxon>
        <taxon>Panicum sect. Hiantes</taxon>
    </lineage>
</organism>
<accession>A0A8T0QMX5</accession>
<evidence type="ECO:0000256" key="7">
    <source>
        <dbReference type="ARBA" id="ARBA00022989"/>
    </source>
</evidence>
<keyword evidence="8 9" id="KW-0472">Membrane</keyword>
<dbReference type="PANTHER" id="PTHR23500">
    <property type="entry name" value="SOLUTE CARRIER FAMILY 2, FACILITATED GLUCOSE TRANSPORTER"/>
    <property type="match status" value="1"/>
</dbReference>
<keyword evidence="5 9" id="KW-0812">Transmembrane</keyword>
<feature type="transmembrane region" description="Helical" evidence="9">
    <location>
        <begin position="296"/>
        <end position="314"/>
    </location>
</feature>
<evidence type="ECO:0000313" key="11">
    <source>
        <dbReference type="EMBL" id="KAG2572516.1"/>
    </source>
</evidence>
<gene>
    <name evidence="11" type="ORF">PVAP13_7KG183510</name>
</gene>
<dbReference type="FunFam" id="1.20.1250.20:FF:000002">
    <property type="entry name" value="Sugar transport protein 13"/>
    <property type="match status" value="1"/>
</dbReference>
<evidence type="ECO:0000256" key="4">
    <source>
        <dbReference type="ARBA" id="ARBA00022597"/>
    </source>
</evidence>
<evidence type="ECO:0000256" key="5">
    <source>
        <dbReference type="ARBA" id="ARBA00022692"/>
    </source>
</evidence>
<evidence type="ECO:0000256" key="9">
    <source>
        <dbReference type="SAM" id="Phobius"/>
    </source>
</evidence>
<dbReference type="CDD" id="cd17361">
    <property type="entry name" value="MFS_STP"/>
    <property type="match status" value="1"/>
</dbReference>
<reference evidence="11" key="1">
    <citation type="submission" date="2020-05" db="EMBL/GenBank/DDBJ databases">
        <title>WGS assembly of Panicum virgatum.</title>
        <authorList>
            <person name="Lovell J.T."/>
            <person name="Jenkins J."/>
            <person name="Shu S."/>
            <person name="Juenger T.E."/>
            <person name="Schmutz J."/>
        </authorList>
    </citation>
    <scope>NUCLEOTIDE SEQUENCE</scope>
    <source>
        <strain evidence="11">AP13</strain>
    </source>
</reference>
<protein>
    <recommendedName>
        <fullName evidence="10">Major facilitator superfamily (MFS) profile domain-containing protein</fullName>
    </recommendedName>
</protein>
<dbReference type="Gene3D" id="1.20.1250.20">
    <property type="entry name" value="MFS general substrate transporter like domains"/>
    <property type="match status" value="1"/>
</dbReference>
<feature type="transmembrane region" description="Helical" evidence="9">
    <location>
        <begin position="610"/>
        <end position="631"/>
    </location>
</feature>
<dbReference type="InterPro" id="IPR005828">
    <property type="entry name" value="MFS_sugar_transport-like"/>
</dbReference>
<sequence>MRMTVMMIDVANVSVDFGRFAFQDEMKSGWLLDPVCFGGSALLRGSSSSGGLEFPIVLEASESLLPDNVMVNPAESFNINKACHFLCAGEDNIQKICFFAREEVGFKLWVPAAGSEEDREVLTRMGLCFHFLSVGKSQPNLACKARPSTRGTAVMAGGGFVAAEGGRVRDYSGGVTFSVVVTGLMAASCGLIFGYDIGVSGGVTQMESFLERFFPEVLRGMRSAKRDAYCKYDNQLLTAFTSSMYIAGMLASLVASGVTRRVGRRAVMLVGGTMFLAGSVINAGAVNIAMLIVGRILLGFGVGFTAQAAPLYLAETSPTRWRGAFTTAYHFFLVAGTLAANVANYFTNRIPGWGWRVSLGLAAAPAAVIVTGALFVSDTPSSLMLRGEPDRARVSLQRIRGADADVEAELKDIARAVEEARRDEEGAFKRLRGVGYRHYLVMMVAIPTFFDLTGMVVISVFSPVLFRTVGFSSQKAILGAVTVSLVSLSGVVLSTFVVDRCGRRFLFLAGGTTMLIFQVAVSWILADHLGKHGAAAAAMPRSYAVGVVVLMCLYTFSFSLSWGPLKWVVPGEIYPVDIRSTGQAITLSVALTLSFTQTQVFVSMLCAMKYAIFLFYSGWVLAMTVFIAALLPETKGVPLEAMRSVWAGHWFWRRFVVLDAKQELDQLNRM</sequence>